<reference evidence="2" key="1">
    <citation type="submission" date="2021-05" db="EMBL/GenBank/DDBJ databases">
        <authorList>
            <person name="Alioto T."/>
            <person name="Alioto T."/>
            <person name="Gomez Garrido J."/>
        </authorList>
    </citation>
    <scope>NUCLEOTIDE SEQUENCE</scope>
</reference>
<accession>A0A8D8D7J1</accession>
<name>A0A8D8D7J1_CULPI</name>
<proteinExistence type="predicted"/>
<protein>
    <submittedName>
        <fullName evidence="2">(northern house mosquito) hypothetical protein</fullName>
    </submittedName>
</protein>
<dbReference type="AlphaFoldDB" id="A0A8D8D7J1"/>
<dbReference type="EMBL" id="HBUE01155790">
    <property type="protein sequence ID" value="CAG6507534.1"/>
    <property type="molecule type" value="Transcribed_RNA"/>
</dbReference>
<feature type="compositionally biased region" description="Basic and acidic residues" evidence="1">
    <location>
        <begin position="105"/>
        <end position="115"/>
    </location>
</feature>
<evidence type="ECO:0000313" key="2">
    <source>
        <dbReference type="EMBL" id="CAG6507534.1"/>
    </source>
</evidence>
<organism evidence="2">
    <name type="scientific">Culex pipiens</name>
    <name type="common">House mosquito</name>
    <dbReference type="NCBI Taxonomy" id="7175"/>
    <lineage>
        <taxon>Eukaryota</taxon>
        <taxon>Metazoa</taxon>
        <taxon>Ecdysozoa</taxon>
        <taxon>Arthropoda</taxon>
        <taxon>Hexapoda</taxon>
        <taxon>Insecta</taxon>
        <taxon>Pterygota</taxon>
        <taxon>Neoptera</taxon>
        <taxon>Endopterygota</taxon>
        <taxon>Diptera</taxon>
        <taxon>Nematocera</taxon>
        <taxon>Culicoidea</taxon>
        <taxon>Culicidae</taxon>
        <taxon>Culicinae</taxon>
        <taxon>Culicini</taxon>
        <taxon>Culex</taxon>
        <taxon>Culex</taxon>
    </lineage>
</organism>
<sequence>MENASIGITPSVANIAKATIVTCRNPEENPTIPEDANSPDMQMIQSGQDYDLTSAARNRKRDRDWDKRYLNQPNIGHTTLDWGNSPPVDLDGAHCSVSSVPSSSKKLDRSPEPGQ</sequence>
<feature type="compositionally biased region" description="Polar residues" evidence="1">
    <location>
        <begin position="39"/>
        <end position="48"/>
    </location>
</feature>
<evidence type="ECO:0000256" key="1">
    <source>
        <dbReference type="SAM" id="MobiDB-lite"/>
    </source>
</evidence>
<feature type="region of interest" description="Disordered" evidence="1">
    <location>
        <begin position="24"/>
        <end position="115"/>
    </location>
</feature>
<dbReference type="EMBL" id="HBUE01260888">
    <property type="protein sequence ID" value="CAG6558881.1"/>
    <property type="molecule type" value="Transcribed_RNA"/>
</dbReference>